<dbReference type="EMBL" id="MU864440">
    <property type="protein sequence ID" value="KAK4185781.1"/>
    <property type="molecule type" value="Genomic_DNA"/>
</dbReference>
<organism evidence="2 3">
    <name type="scientific">Podospora australis</name>
    <dbReference type="NCBI Taxonomy" id="1536484"/>
    <lineage>
        <taxon>Eukaryota</taxon>
        <taxon>Fungi</taxon>
        <taxon>Dikarya</taxon>
        <taxon>Ascomycota</taxon>
        <taxon>Pezizomycotina</taxon>
        <taxon>Sordariomycetes</taxon>
        <taxon>Sordariomycetidae</taxon>
        <taxon>Sordariales</taxon>
        <taxon>Podosporaceae</taxon>
        <taxon>Podospora</taxon>
    </lineage>
</organism>
<gene>
    <name evidence="2" type="ORF">QBC35DRAFT_533907</name>
</gene>
<evidence type="ECO:0000313" key="3">
    <source>
        <dbReference type="Proteomes" id="UP001302126"/>
    </source>
</evidence>
<feature type="chain" id="PRO_5042985199" description="Ecp2 effector protein domain-containing protein" evidence="1">
    <location>
        <begin position="23"/>
        <end position="203"/>
    </location>
</feature>
<dbReference type="PANTHER" id="PTHR39603:SF1">
    <property type="entry name" value="CYANOVIRIN-N DOMAIN-CONTAINING PROTEIN"/>
    <property type="match status" value="1"/>
</dbReference>
<keyword evidence="1" id="KW-0732">Signal</keyword>
<comment type="caution">
    <text evidence="2">The sequence shown here is derived from an EMBL/GenBank/DDBJ whole genome shotgun (WGS) entry which is preliminary data.</text>
</comment>
<accession>A0AAN7AEN2</accession>
<evidence type="ECO:0000256" key="1">
    <source>
        <dbReference type="SAM" id="SignalP"/>
    </source>
</evidence>
<dbReference type="AlphaFoldDB" id="A0AAN7AEN2"/>
<reference evidence="2" key="2">
    <citation type="submission" date="2023-05" db="EMBL/GenBank/DDBJ databases">
        <authorList>
            <consortium name="Lawrence Berkeley National Laboratory"/>
            <person name="Steindorff A."/>
            <person name="Hensen N."/>
            <person name="Bonometti L."/>
            <person name="Westerberg I."/>
            <person name="Brannstrom I.O."/>
            <person name="Guillou S."/>
            <person name="Cros-Aarteil S."/>
            <person name="Calhoun S."/>
            <person name="Haridas S."/>
            <person name="Kuo A."/>
            <person name="Mondo S."/>
            <person name="Pangilinan J."/>
            <person name="Riley R."/>
            <person name="Labutti K."/>
            <person name="Andreopoulos B."/>
            <person name="Lipzen A."/>
            <person name="Chen C."/>
            <person name="Yanf M."/>
            <person name="Daum C."/>
            <person name="Ng V."/>
            <person name="Clum A."/>
            <person name="Ohm R."/>
            <person name="Martin F."/>
            <person name="Silar P."/>
            <person name="Natvig D."/>
            <person name="Lalanne C."/>
            <person name="Gautier V."/>
            <person name="Ament-Velasquez S.L."/>
            <person name="Kruys A."/>
            <person name="Hutchinson M.I."/>
            <person name="Powell A.J."/>
            <person name="Barry K."/>
            <person name="Miller A.N."/>
            <person name="Grigoriev I.V."/>
            <person name="Debuchy R."/>
            <person name="Gladieux P."/>
            <person name="Thoren M.H."/>
            <person name="Johannesson H."/>
        </authorList>
    </citation>
    <scope>NUCLEOTIDE SEQUENCE</scope>
    <source>
        <strain evidence="2">PSN309</strain>
    </source>
</reference>
<sequence length="203" mass="21718">MVNRTFATVAILALTPVISALAVPEPAPSPIGLAVRSDAEVEVQPFSFVQWVEGIIANPDGDNLTPEEAVEAWEAANNATENKVKRDTTEWTRDTGLVPLHKRVSCNNILNSQAWAPDAVLCINYLARLGTTPCVVNGFSQFCRQGHAIMVGVTSGGVHSSWCQHIARAGGLIMDACWRADNTVQGSEYAWGNGNIAVHIAAP</sequence>
<dbReference type="PANTHER" id="PTHR39603">
    <property type="entry name" value="CYANOVIRIN-N DOMAIN-CONTAINING PROTEIN"/>
    <property type="match status" value="1"/>
</dbReference>
<proteinExistence type="predicted"/>
<dbReference type="Proteomes" id="UP001302126">
    <property type="component" value="Unassembled WGS sequence"/>
</dbReference>
<protein>
    <recommendedName>
        <fullName evidence="4">Ecp2 effector protein domain-containing protein</fullName>
    </recommendedName>
</protein>
<feature type="signal peptide" evidence="1">
    <location>
        <begin position="1"/>
        <end position="22"/>
    </location>
</feature>
<name>A0AAN7AEN2_9PEZI</name>
<keyword evidence="3" id="KW-1185">Reference proteome</keyword>
<evidence type="ECO:0000313" key="2">
    <source>
        <dbReference type="EMBL" id="KAK4185781.1"/>
    </source>
</evidence>
<evidence type="ECO:0008006" key="4">
    <source>
        <dbReference type="Google" id="ProtNLM"/>
    </source>
</evidence>
<reference evidence="2" key="1">
    <citation type="journal article" date="2023" name="Mol. Phylogenet. Evol.">
        <title>Genome-scale phylogeny and comparative genomics of the fungal order Sordariales.</title>
        <authorList>
            <person name="Hensen N."/>
            <person name="Bonometti L."/>
            <person name="Westerberg I."/>
            <person name="Brannstrom I.O."/>
            <person name="Guillou S."/>
            <person name="Cros-Aarteil S."/>
            <person name="Calhoun S."/>
            <person name="Haridas S."/>
            <person name="Kuo A."/>
            <person name="Mondo S."/>
            <person name="Pangilinan J."/>
            <person name="Riley R."/>
            <person name="LaButti K."/>
            <person name="Andreopoulos B."/>
            <person name="Lipzen A."/>
            <person name="Chen C."/>
            <person name="Yan M."/>
            <person name="Daum C."/>
            <person name="Ng V."/>
            <person name="Clum A."/>
            <person name="Steindorff A."/>
            <person name="Ohm R.A."/>
            <person name="Martin F."/>
            <person name="Silar P."/>
            <person name="Natvig D.O."/>
            <person name="Lalanne C."/>
            <person name="Gautier V."/>
            <person name="Ament-Velasquez S.L."/>
            <person name="Kruys A."/>
            <person name="Hutchinson M.I."/>
            <person name="Powell A.J."/>
            <person name="Barry K."/>
            <person name="Miller A.N."/>
            <person name="Grigoriev I.V."/>
            <person name="Debuchy R."/>
            <person name="Gladieux P."/>
            <person name="Hiltunen Thoren M."/>
            <person name="Johannesson H."/>
        </authorList>
    </citation>
    <scope>NUCLEOTIDE SEQUENCE</scope>
    <source>
        <strain evidence="2">PSN309</strain>
    </source>
</reference>